<reference evidence="9 10" key="1">
    <citation type="journal article" date="2018" name="Mol. Plant">
        <title>The genome of Artemisia annua provides insight into the evolution of Asteraceae family and artemisinin biosynthesis.</title>
        <authorList>
            <person name="Shen Q."/>
            <person name="Zhang L."/>
            <person name="Liao Z."/>
            <person name="Wang S."/>
            <person name="Yan T."/>
            <person name="Shi P."/>
            <person name="Liu M."/>
            <person name="Fu X."/>
            <person name="Pan Q."/>
            <person name="Wang Y."/>
            <person name="Lv Z."/>
            <person name="Lu X."/>
            <person name="Zhang F."/>
            <person name="Jiang W."/>
            <person name="Ma Y."/>
            <person name="Chen M."/>
            <person name="Hao X."/>
            <person name="Li L."/>
            <person name="Tang Y."/>
            <person name="Lv G."/>
            <person name="Zhou Y."/>
            <person name="Sun X."/>
            <person name="Brodelius P.E."/>
            <person name="Rose J.K.C."/>
            <person name="Tang K."/>
        </authorList>
    </citation>
    <scope>NUCLEOTIDE SEQUENCE [LARGE SCALE GENOMIC DNA]</scope>
    <source>
        <strain evidence="10">cv. Huhao1</strain>
        <tissue evidence="9">Leaf</tissue>
    </source>
</reference>
<evidence type="ECO:0000256" key="7">
    <source>
        <dbReference type="SAM" id="SignalP"/>
    </source>
</evidence>
<dbReference type="PANTHER" id="PTHR14493">
    <property type="entry name" value="UNKEMPT FAMILY MEMBER"/>
    <property type="match status" value="1"/>
</dbReference>
<dbReference type="Gene3D" id="3.30.1370.210">
    <property type="match status" value="1"/>
</dbReference>
<keyword evidence="1 6" id="KW-0479">Metal-binding</keyword>
<evidence type="ECO:0000256" key="3">
    <source>
        <dbReference type="ARBA" id="ARBA00022771"/>
    </source>
</evidence>
<dbReference type="Pfam" id="PF18044">
    <property type="entry name" value="zf-CCCH_4"/>
    <property type="match status" value="1"/>
</dbReference>
<evidence type="ECO:0000313" key="10">
    <source>
        <dbReference type="Proteomes" id="UP000245207"/>
    </source>
</evidence>
<accession>A0A2U1P1P0</accession>
<dbReference type="InterPro" id="IPR000571">
    <property type="entry name" value="Znf_CCCH"/>
</dbReference>
<dbReference type="AlphaFoldDB" id="A0A2U1P1P0"/>
<keyword evidence="3 6" id="KW-0863">Zinc-finger</keyword>
<gene>
    <name evidence="9" type="ORF">CTI12_AA204770</name>
</gene>
<dbReference type="Proteomes" id="UP000245207">
    <property type="component" value="Unassembled WGS sequence"/>
</dbReference>
<dbReference type="SMART" id="SM00356">
    <property type="entry name" value="ZnF_C3H1"/>
    <property type="match status" value="1"/>
</dbReference>
<feature type="domain" description="C3H1-type" evidence="8">
    <location>
        <begin position="182"/>
        <end position="204"/>
    </location>
</feature>
<keyword evidence="2" id="KW-0677">Repeat</keyword>
<dbReference type="InterPro" id="IPR057444">
    <property type="entry name" value="Znf-CCCH_AtC3H23-like"/>
</dbReference>
<name>A0A2U1P1P0_ARTAN</name>
<keyword evidence="5" id="KW-0238">DNA-binding</keyword>
<evidence type="ECO:0000256" key="2">
    <source>
        <dbReference type="ARBA" id="ARBA00022737"/>
    </source>
</evidence>
<dbReference type="GO" id="GO:0008270">
    <property type="term" value="F:zinc ion binding"/>
    <property type="evidence" value="ECO:0007669"/>
    <property type="project" value="UniProtKB-KW"/>
</dbReference>
<protein>
    <submittedName>
        <fullName evidence="9">Zinc finger, CCCH-type, Ankyrin repeat-containing domain protein</fullName>
    </submittedName>
</protein>
<dbReference type="InterPro" id="IPR041367">
    <property type="entry name" value="Znf-CCCH_4"/>
</dbReference>
<dbReference type="PROSITE" id="PS50103">
    <property type="entry name" value="ZF_C3H1"/>
    <property type="match status" value="1"/>
</dbReference>
<dbReference type="OrthoDB" id="410307at2759"/>
<evidence type="ECO:0000259" key="8">
    <source>
        <dbReference type="PROSITE" id="PS50103"/>
    </source>
</evidence>
<feature type="zinc finger region" description="C3H1-type" evidence="6">
    <location>
        <begin position="182"/>
        <end position="204"/>
    </location>
</feature>
<keyword evidence="7" id="KW-0732">Signal</keyword>
<dbReference type="EMBL" id="PKPP01001824">
    <property type="protein sequence ID" value="PWA79683.1"/>
    <property type="molecule type" value="Genomic_DNA"/>
</dbReference>
<feature type="chain" id="PRO_5015786273" evidence="7">
    <location>
        <begin position="17"/>
        <end position="417"/>
    </location>
</feature>
<organism evidence="9 10">
    <name type="scientific">Artemisia annua</name>
    <name type="common">Sweet wormwood</name>
    <dbReference type="NCBI Taxonomy" id="35608"/>
    <lineage>
        <taxon>Eukaryota</taxon>
        <taxon>Viridiplantae</taxon>
        <taxon>Streptophyta</taxon>
        <taxon>Embryophyta</taxon>
        <taxon>Tracheophyta</taxon>
        <taxon>Spermatophyta</taxon>
        <taxon>Magnoliopsida</taxon>
        <taxon>eudicotyledons</taxon>
        <taxon>Gunneridae</taxon>
        <taxon>Pentapetalae</taxon>
        <taxon>asterids</taxon>
        <taxon>campanulids</taxon>
        <taxon>Asterales</taxon>
        <taxon>Asteraceae</taxon>
        <taxon>Asteroideae</taxon>
        <taxon>Anthemideae</taxon>
        <taxon>Artemisiinae</taxon>
        <taxon>Artemisia</taxon>
    </lineage>
</organism>
<dbReference type="FunFam" id="3.30.1370.210:FF:000009">
    <property type="entry name" value="Zinc finger CCCH domain-containing protein 66"/>
    <property type="match status" value="1"/>
</dbReference>
<dbReference type="PANTHER" id="PTHR14493:SF87">
    <property type="entry name" value="ZINC FINGER CCCH DOMAIN-CONTAINING PROTEIN 66"/>
    <property type="match status" value="1"/>
</dbReference>
<proteinExistence type="predicted"/>
<feature type="signal peptide" evidence="7">
    <location>
        <begin position="1"/>
        <end position="16"/>
    </location>
</feature>
<comment type="caution">
    <text evidence="9">The sequence shown here is derived from an EMBL/GenBank/DDBJ whole genome shotgun (WGS) entry which is preliminary data.</text>
</comment>
<keyword evidence="4 6" id="KW-0862">Zinc</keyword>
<dbReference type="GO" id="GO:0006355">
    <property type="term" value="P:regulation of DNA-templated transcription"/>
    <property type="evidence" value="ECO:0007669"/>
    <property type="project" value="UniProtKB-ARBA"/>
</dbReference>
<evidence type="ECO:0000256" key="4">
    <source>
        <dbReference type="ARBA" id="ARBA00022833"/>
    </source>
</evidence>
<dbReference type="GO" id="GO:0003677">
    <property type="term" value="F:DNA binding"/>
    <property type="evidence" value="ECO:0007669"/>
    <property type="project" value="UniProtKB-KW"/>
</dbReference>
<dbReference type="InterPro" id="IPR045234">
    <property type="entry name" value="Unkempt-like"/>
</dbReference>
<evidence type="ECO:0000256" key="5">
    <source>
        <dbReference type="ARBA" id="ARBA00023125"/>
    </source>
</evidence>
<evidence type="ECO:0000313" key="9">
    <source>
        <dbReference type="EMBL" id="PWA79683.1"/>
    </source>
</evidence>
<evidence type="ECO:0000256" key="6">
    <source>
        <dbReference type="PROSITE-ProRule" id="PRU00723"/>
    </source>
</evidence>
<dbReference type="Pfam" id="PF25512">
    <property type="entry name" value="zf-CCCH_AtC3H23"/>
    <property type="match status" value="1"/>
</dbReference>
<sequence length="417" mass="47167">MIVLVFCLNLLRNGFGERFSVVDYVPRLRNACVEVVKLLMDANADTSCLNVNGNRPVDLIPLVFGSSFNSRRKFLELMLNGYSDNEELCVLSELVDSHMEEQKGTGLGSVSPISTKKEYPVDLSLPDMKNGVYNTDEFRMYTFKIKPCSRAYSHDWTECPFVHPGENARRRDPRKYHYSCVPCPEFRKGTCRLGDNCEYAHGIFECWLHPAQYRTRLCKDEVGCSAILSPRSLSDLSLISPFSLGSPLTMIPPTSTPLLTPGGLSPRGGPMWSNQSSPIMKGLSSRFRTTPSRQDLDLDHYRQQQLIDDFNKSPFMGDYIEEYDMGGSRINSLNQNMNYSFRLSSSPLYSQIDDYCGYTWPNKLKRSYSIILKGAFGHPDTRPEFINPYPRVYCVACRVVSGLEAGVLVPTTFLAML</sequence>
<keyword evidence="10" id="KW-1185">Reference proteome</keyword>
<evidence type="ECO:0000256" key="1">
    <source>
        <dbReference type="ARBA" id="ARBA00022723"/>
    </source>
</evidence>